<evidence type="ECO:0000313" key="2">
    <source>
        <dbReference type="EMBL" id="KAH7310638.1"/>
    </source>
</evidence>
<dbReference type="AlphaFoldDB" id="A0A8K0WMK2"/>
<evidence type="ECO:0000313" key="3">
    <source>
        <dbReference type="Proteomes" id="UP000813444"/>
    </source>
</evidence>
<proteinExistence type="predicted"/>
<feature type="compositionally biased region" description="Basic and acidic residues" evidence="1">
    <location>
        <begin position="281"/>
        <end position="295"/>
    </location>
</feature>
<evidence type="ECO:0000256" key="1">
    <source>
        <dbReference type="SAM" id="MobiDB-lite"/>
    </source>
</evidence>
<gene>
    <name evidence="2" type="ORF">B0I35DRAFT_481940</name>
</gene>
<organism evidence="2 3">
    <name type="scientific">Stachybotrys elegans</name>
    <dbReference type="NCBI Taxonomy" id="80388"/>
    <lineage>
        <taxon>Eukaryota</taxon>
        <taxon>Fungi</taxon>
        <taxon>Dikarya</taxon>
        <taxon>Ascomycota</taxon>
        <taxon>Pezizomycotina</taxon>
        <taxon>Sordariomycetes</taxon>
        <taxon>Hypocreomycetidae</taxon>
        <taxon>Hypocreales</taxon>
        <taxon>Stachybotryaceae</taxon>
        <taxon>Stachybotrys</taxon>
    </lineage>
</organism>
<keyword evidence="3" id="KW-1185">Reference proteome</keyword>
<comment type="caution">
    <text evidence="2">The sequence shown here is derived from an EMBL/GenBank/DDBJ whole genome shotgun (WGS) entry which is preliminary data.</text>
</comment>
<dbReference type="EMBL" id="JAGPNK010000012">
    <property type="protein sequence ID" value="KAH7310638.1"/>
    <property type="molecule type" value="Genomic_DNA"/>
</dbReference>
<feature type="region of interest" description="Disordered" evidence="1">
    <location>
        <begin position="281"/>
        <end position="309"/>
    </location>
</feature>
<sequence length="501" mass="58271">MDILYSSDEEGSLSFMLSKRRVYPMKQDPVTRSASDVWDTFESIHLSPPSVQGWTLKKRSMPGTVWRGKQGEKSETYQFEDLFNLYGAWISMKLHGEFRMFENQDERDATLLSKRLEPLAYMRALVVDVLKGLRGKLEELKTIASKSADPSDRDSVVRWEETCEAIRRILMDQLHGVLNGKRLSYPWANHILARLATSTPTLTDDERRIRNEFASAVRRRYPKAHREQVLLLGRSFALRREMMVSTRLGAEWLAANKAIPSVERRMLVLKAEKDAIRDKVKSTPEMREPEYRELDQYSGLGQDSSSPPAPLSALQLHIDRLLQDAGDKKLEYPPLPSPAPGEKYPQCPYCFHHINIDIPKPELWEDDEPVARIMVCDYSLKPRERDVPLQTMWEHHLDKHLLPYISPFLTDMQQIARYDFAKPSLWQRRRYIVQEKLEGFGKYWWCKFLHPDGDLQDGHCPLCLQEIPDEGDYMWDAMNDHMSHHMGRQYCLLAFAPLPAP</sequence>
<reference evidence="2" key="1">
    <citation type="journal article" date="2021" name="Nat. Commun.">
        <title>Genetic determinants of endophytism in the Arabidopsis root mycobiome.</title>
        <authorList>
            <person name="Mesny F."/>
            <person name="Miyauchi S."/>
            <person name="Thiergart T."/>
            <person name="Pickel B."/>
            <person name="Atanasova L."/>
            <person name="Karlsson M."/>
            <person name="Huettel B."/>
            <person name="Barry K.W."/>
            <person name="Haridas S."/>
            <person name="Chen C."/>
            <person name="Bauer D."/>
            <person name="Andreopoulos W."/>
            <person name="Pangilinan J."/>
            <person name="LaButti K."/>
            <person name="Riley R."/>
            <person name="Lipzen A."/>
            <person name="Clum A."/>
            <person name="Drula E."/>
            <person name="Henrissat B."/>
            <person name="Kohler A."/>
            <person name="Grigoriev I.V."/>
            <person name="Martin F.M."/>
            <person name="Hacquard S."/>
        </authorList>
    </citation>
    <scope>NUCLEOTIDE SEQUENCE</scope>
    <source>
        <strain evidence="2">MPI-CAGE-CH-0235</strain>
    </source>
</reference>
<name>A0A8K0WMK2_9HYPO</name>
<accession>A0A8K0WMK2</accession>
<protein>
    <submittedName>
        <fullName evidence="2">Uncharacterized protein</fullName>
    </submittedName>
</protein>
<dbReference type="Proteomes" id="UP000813444">
    <property type="component" value="Unassembled WGS sequence"/>
</dbReference>